<evidence type="ECO:0000313" key="2">
    <source>
        <dbReference type="Proteomes" id="UP000692954"/>
    </source>
</evidence>
<accession>A0A8S1R2N1</accession>
<keyword evidence="2" id="KW-1185">Reference proteome</keyword>
<reference evidence="1" key="1">
    <citation type="submission" date="2021-01" db="EMBL/GenBank/DDBJ databases">
        <authorList>
            <consortium name="Genoscope - CEA"/>
            <person name="William W."/>
        </authorList>
    </citation>
    <scope>NUCLEOTIDE SEQUENCE</scope>
</reference>
<dbReference type="AlphaFoldDB" id="A0A8S1R2N1"/>
<sequence length="128" mass="15361">MSLKNDTAYEGKNELQIIIKQWTYDGKKNSLKSNTQNLQNNVKEFIYDKLQLILQWKNKIEKNLTIKIKGLEFQKAKKVKELLHSQSTLRFQQQQIKIEPKQKIQQITNPPNFHEYVQLIEKNTEYRI</sequence>
<proteinExistence type="predicted"/>
<dbReference type="Proteomes" id="UP000692954">
    <property type="component" value="Unassembled WGS sequence"/>
</dbReference>
<dbReference type="EMBL" id="CAJJDN010000128">
    <property type="protein sequence ID" value="CAD8120850.1"/>
    <property type="molecule type" value="Genomic_DNA"/>
</dbReference>
<gene>
    <name evidence="1" type="ORF">PSON_ATCC_30995.1.T1280102</name>
</gene>
<protein>
    <submittedName>
        <fullName evidence="1">Uncharacterized protein</fullName>
    </submittedName>
</protein>
<comment type="caution">
    <text evidence="1">The sequence shown here is derived from an EMBL/GenBank/DDBJ whole genome shotgun (WGS) entry which is preliminary data.</text>
</comment>
<organism evidence="1 2">
    <name type="scientific">Paramecium sonneborni</name>
    <dbReference type="NCBI Taxonomy" id="65129"/>
    <lineage>
        <taxon>Eukaryota</taxon>
        <taxon>Sar</taxon>
        <taxon>Alveolata</taxon>
        <taxon>Ciliophora</taxon>
        <taxon>Intramacronucleata</taxon>
        <taxon>Oligohymenophorea</taxon>
        <taxon>Peniculida</taxon>
        <taxon>Parameciidae</taxon>
        <taxon>Paramecium</taxon>
    </lineage>
</organism>
<evidence type="ECO:0000313" key="1">
    <source>
        <dbReference type="EMBL" id="CAD8120850.1"/>
    </source>
</evidence>
<name>A0A8S1R2N1_9CILI</name>